<evidence type="ECO:0000313" key="1">
    <source>
        <dbReference type="EMBL" id="SFN55563.1"/>
    </source>
</evidence>
<gene>
    <name evidence="1" type="ORF">SAMN05216207_1016100</name>
</gene>
<dbReference type="STRING" id="260086.SAMN05216207_1016100"/>
<dbReference type="EMBL" id="FOUY01000016">
    <property type="protein sequence ID" value="SFN55563.1"/>
    <property type="molecule type" value="Genomic_DNA"/>
</dbReference>
<dbReference type="Pfam" id="PF04268">
    <property type="entry name" value="SoxG"/>
    <property type="match status" value="1"/>
</dbReference>
<keyword evidence="2" id="KW-1185">Reference proteome</keyword>
<dbReference type="RefSeq" id="WP_093344243.1">
    <property type="nucleotide sequence ID" value="NZ_FOUY01000016.1"/>
</dbReference>
<organism evidence="1 2">
    <name type="scientific">Pseudonocardia ammonioxydans</name>
    <dbReference type="NCBI Taxonomy" id="260086"/>
    <lineage>
        <taxon>Bacteria</taxon>
        <taxon>Bacillati</taxon>
        <taxon>Actinomycetota</taxon>
        <taxon>Actinomycetes</taxon>
        <taxon>Pseudonocardiales</taxon>
        <taxon>Pseudonocardiaceae</taxon>
        <taxon>Pseudonocardia</taxon>
    </lineage>
</organism>
<dbReference type="Proteomes" id="UP000199614">
    <property type="component" value="Unassembled WGS sequence"/>
</dbReference>
<proteinExistence type="predicted"/>
<sequence>MTAETRPLRPAHPLESWEPAFAALTREVAAQGGDLVLEPAPQARATDLRLDPAGPARPAVAAALGAGLPTHPNTWTATDDGEIVWLGPDEWLVTSRYARPDAAEPALRPLVAGHGGAAVDVTGQRVALRLRGRLARELLALGCALDLHPSAFPGGHCAQTLLGQAGVLLLALGDGDDYLIHVRSSFAGYLAEWLLDAATEFRGAAPAAGT</sequence>
<dbReference type="SUPFAM" id="SSF103025">
    <property type="entry name" value="Folate-binding domain"/>
    <property type="match status" value="1"/>
</dbReference>
<dbReference type="Gene3D" id="3.30.70.1520">
    <property type="entry name" value="Heterotetrameric sarcosine oxidase"/>
    <property type="match status" value="1"/>
</dbReference>
<protein>
    <submittedName>
        <fullName evidence="1">Sarcosine oxidase subunit gamma</fullName>
    </submittedName>
</protein>
<dbReference type="AlphaFoldDB" id="A0A1I4ZZL3"/>
<reference evidence="1 2" key="1">
    <citation type="submission" date="2016-10" db="EMBL/GenBank/DDBJ databases">
        <authorList>
            <person name="de Groot N.N."/>
        </authorList>
    </citation>
    <scope>NUCLEOTIDE SEQUENCE [LARGE SCALE GENOMIC DNA]</scope>
    <source>
        <strain evidence="1 2">CGMCC 4.1877</strain>
    </source>
</reference>
<evidence type="ECO:0000313" key="2">
    <source>
        <dbReference type="Proteomes" id="UP000199614"/>
    </source>
</evidence>
<dbReference type="InterPro" id="IPR007375">
    <property type="entry name" value="SoxG"/>
</dbReference>
<dbReference type="OrthoDB" id="9814782at2"/>
<accession>A0A1I4ZZL3</accession>
<dbReference type="InterPro" id="IPR027266">
    <property type="entry name" value="TrmE/GcvT-like"/>
</dbReference>
<dbReference type="Gene3D" id="3.30.1360.120">
    <property type="entry name" value="Probable tRNA modification gtpase trme, domain 1"/>
    <property type="match status" value="1"/>
</dbReference>
<name>A0A1I4ZZL3_PSUAM</name>